<comment type="caution">
    <text evidence="2">The sequence shown here is derived from an EMBL/GenBank/DDBJ whole genome shotgun (WGS) entry which is preliminary data.</text>
</comment>
<dbReference type="InterPro" id="IPR011528">
    <property type="entry name" value="NERD"/>
</dbReference>
<keyword evidence="3" id="KW-1185">Reference proteome</keyword>
<gene>
    <name evidence="2" type="ORF">J2Z76_000071</name>
</gene>
<evidence type="ECO:0000313" key="2">
    <source>
        <dbReference type="EMBL" id="MBP1924218.1"/>
    </source>
</evidence>
<proteinExistence type="predicted"/>
<name>A0ABS4G952_9FIRM</name>
<sequence length="30" mass="3518">MIYQLIVPRNGNLDKLEILVSCQKNLFLIE</sequence>
<dbReference type="EMBL" id="JAGGKS010000001">
    <property type="protein sequence ID" value="MBP1924218.1"/>
    <property type="molecule type" value="Genomic_DNA"/>
</dbReference>
<protein>
    <recommendedName>
        <fullName evidence="1">NERD domain-containing protein</fullName>
    </recommendedName>
</protein>
<feature type="domain" description="NERD" evidence="1">
    <location>
        <begin position="1"/>
        <end position="30"/>
    </location>
</feature>
<dbReference type="Proteomes" id="UP001519342">
    <property type="component" value="Unassembled WGS sequence"/>
</dbReference>
<organism evidence="2 3">
    <name type="scientific">Sedimentibacter acidaminivorans</name>
    <dbReference type="NCBI Taxonomy" id="913099"/>
    <lineage>
        <taxon>Bacteria</taxon>
        <taxon>Bacillati</taxon>
        <taxon>Bacillota</taxon>
        <taxon>Tissierellia</taxon>
        <taxon>Sedimentibacter</taxon>
    </lineage>
</organism>
<evidence type="ECO:0000313" key="3">
    <source>
        <dbReference type="Proteomes" id="UP001519342"/>
    </source>
</evidence>
<evidence type="ECO:0000259" key="1">
    <source>
        <dbReference type="PROSITE" id="PS50965"/>
    </source>
</evidence>
<dbReference type="PROSITE" id="PS50965">
    <property type="entry name" value="NERD"/>
    <property type="match status" value="1"/>
</dbReference>
<reference evidence="2 3" key="1">
    <citation type="submission" date="2021-03" db="EMBL/GenBank/DDBJ databases">
        <title>Genomic Encyclopedia of Type Strains, Phase IV (KMG-IV): sequencing the most valuable type-strain genomes for metagenomic binning, comparative biology and taxonomic classification.</title>
        <authorList>
            <person name="Goeker M."/>
        </authorList>
    </citation>
    <scope>NUCLEOTIDE SEQUENCE [LARGE SCALE GENOMIC DNA]</scope>
    <source>
        <strain evidence="2 3">DSM 24004</strain>
    </source>
</reference>
<accession>A0ABS4G952</accession>